<feature type="transmembrane region" description="Helical" evidence="1">
    <location>
        <begin position="87"/>
        <end position="107"/>
    </location>
</feature>
<keyword evidence="1" id="KW-1133">Transmembrane helix</keyword>
<feature type="transmembrane region" description="Helical" evidence="1">
    <location>
        <begin position="438"/>
        <end position="457"/>
    </location>
</feature>
<feature type="transmembrane region" description="Helical" evidence="1">
    <location>
        <begin position="464"/>
        <end position="483"/>
    </location>
</feature>
<dbReference type="RefSeq" id="WP_063236180.1">
    <property type="nucleotide sequence ID" value="NZ_BCVO01000039.1"/>
</dbReference>
<dbReference type="GeneID" id="56474227"/>
<feature type="transmembrane region" description="Helical" evidence="1">
    <location>
        <begin position="506"/>
        <end position="527"/>
    </location>
</feature>
<keyword evidence="1" id="KW-0812">Transmembrane</keyword>
<gene>
    <name evidence="2" type="ORF">BS1321_15805</name>
</gene>
<name>A0A223EJG5_9BACI</name>
<proteinExistence type="predicted"/>
<dbReference type="EMBL" id="CP017704">
    <property type="protein sequence ID" value="ASS95245.1"/>
    <property type="molecule type" value="Genomic_DNA"/>
</dbReference>
<feature type="transmembrane region" description="Helical" evidence="1">
    <location>
        <begin position="347"/>
        <end position="368"/>
    </location>
</feature>
<sequence>MANRSYHNTGRLSRFIVRQDRIRIPVWIISLSVLSFMVAMAFTDLYPTGLERQTIAETMRNPAMTAMVGKGYGLDDYTNGAMMAHQMLLLTAMAVGIMSILLVTRHTRADEEDGRIEMIRSLPAGRLANLYATISVSFGTNALIAIITGFGLYALGIESMDLEGSLMYGAALGATGIFFSAITALFAQLTESARGTIGYSITVLLLSYLIRAIGDVSNETLSWFSPLGWVLGSEVYVNNYWWPIILTIGAAMILFGLSLYLNAIRDLEAGFIPSKPGRKYASSFLKSPLGLALRLQRTGLIAWAAGMFILGASYGSVLGDLESFFAKNEMMAELLTPVEGYSLTEQFLTMLMSVISMVCTIPPLMAMLKLKGEEKKNHTEHLLSRAVSRTRLMGSYFIISVIGGFLMITLAAVGLWAVGNSVMDEGIAFGTLYSAAMVYLPAMWIMIGIAVLFIGFAPKFSGLTWLYLTYSILVVYLGGMLQFPEWMGKLTPFGHIPKLPVEDMDFMKVSILTIIAIGFLAVGFIGYNKRDIRG</sequence>
<organism evidence="2 3">
    <name type="scientific">Peribacillus simplex NBRC 15720 = DSM 1321</name>
    <dbReference type="NCBI Taxonomy" id="1349754"/>
    <lineage>
        <taxon>Bacteria</taxon>
        <taxon>Bacillati</taxon>
        <taxon>Bacillota</taxon>
        <taxon>Bacilli</taxon>
        <taxon>Bacillales</taxon>
        <taxon>Bacillaceae</taxon>
        <taxon>Peribacillus</taxon>
    </lineage>
</organism>
<dbReference type="Proteomes" id="UP000214618">
    <property type="component" value="Chromosome"/>
</dbReference>
<feature type="transmembrane region" description="Helical" evidence="1">
    <location>
        <begin position="240"/>
        <end position="261"/>
    </location>
</feature>
<protein>
    <submittedName>
        <fullName evidence="2">ABC transporter permease</fullName>
    </submittedName>
</protein>
<feature type="transmembrane region" description="Helical" evidence="1">
    <location>
        <begin position="196"/>
        <end position="214"/>
    </location>
</feature>
<evidence type="ECO:0000256" key="1">
    <source>
        <dbReference type="SAM" id="Phobius"/>
    </source>
</evidence>
<evidence type="ECO:0000313" key="2">
    <source>
        <dbReference type="EMBL" id="ASS95245.1"/>
    </source>
</evidence>
<dbReference type="OrthoDB" id="2014935at2"/>
<feature type="transmembrane region" description="Helical" evidence="1">
    <location>
        <begin position="166"/>
        <end position="189"/>
    </location>
</feature>
<feature type="transmembrane region" description="Helical" evidence="1">
    <location>
        <begin position="128"/>
        <end position="154"/>
    </location>
</feature>
<accession>A0A223EJG5</accession>
<feature type="transmembrane region" description="Helical" evidence="1">
    <location>
        <begin position="395"/>
        <end position="418"/>
    </location>
</feature>
<feature type="transmembrane region" description="Helical" evidence="1">
    <location>
        <begin position="300"/>
        <end position="319"/>
    </location>
</feature>
<keyword evidence="1" id="KW-0472">Membrane</keyword>
<reference evidence="2 3" key="1">
    <citation type="submission" date="2016-10" db="EMBL/GenBank/DDBJ databases">
        <title>The whole genome sequencing and assembly of Bacillus simplex DSM 1321 strain.</title>
        <authorList>
            <person name="Park M.-K."/>
            <person name="Lee Y.-J."/>
            <person name="Yi H."/>
            <person name="Bahn Y.-S."/>
            <person name="Kim J.F."/>
            <person name="Lee D.-W."/>
        </authorList>
    </citation>
    <scope>NUCLEOTIDE SEQUENCE [LARGE SCALE GENOMIC DNA]</scope>
    <source>
        <strain evidence="2 3">DSM 1321</strain>
    </source>
</reference>
<evidence type="ECO:0000313" key="3">
    <source>
        <dbReference type="Proteomes" id="UP000214618"/>
    </source>
</evidence>
<feature type="transmembrane region" description="Helical" evidence="1">
    <location>
        <begin position="21"/>
        <end position="42"/>
    </location>
</feature>
<dbReference type="AlphaFoldDB" id="A0A223EJG5"/>